<accession>A0A521CXA3</accession>
<dbReference type="PANTHER" id="PTHR43464">
    <property type="entry name" value="METHYLTRANSFERASE"/>
    <property type="match status" value="1"/>
</dbReference>
<dbReference type="Proteomes" id="UP000320300">
    <property type="component" value="Unassembled WGS sequence"/>
</dbReference>
<dbReference type="InterPro" id="IPR029063">
    <property type="entry name" value="SAM-dependent_MTases_sf"/>
</dbReference>
<name>A0A521CXA3_9SPHI</name>
<dbReference type="Gene3D" id="3.40.50.150">
    <property type="entry name" value="Vaccinia Virus protein VP39"/>
    <property type="match status" value="1"/>
</dbReference>
<dbReference type="InterPro" id="IPR008715">
    <property type="entry name" value="SAM-MeTfrase_NodS-like"/>
</dbReference>
<protein>
    <submittedName>
        <fullName evidence="1">Nodulation protein S (NodS)</fullName>
    </submittedName>
</protein>
<evidence type="ECO:0000313" key="1">
    <source>
        <dbReference type="EMBL" id="SMO64032.1"/>
    </source>
</evidence>
<dbReference type="OrthoDB" id="9790023at2"/>
<dbReference type="GO" id="GO:0010420">
    <property type="term" value="F:polyprenyldihydroxybenzoate methyltransferase activity"/>
    <property type="evidence" value="ECO:0007669"/>
    <property type="project" value="TreeGrafter"/>
</dbReference>
<keyword evidence="2" id="KW-1185">Reference proteome</keyword>
<dbReference type="CDD" id="cd02440">
    <property type="entry name" value="AdoMet_MTases"/>
    <property type="match status" value="1"/>
</dbReference>
<reference evidence="1 2" key="1">
    <citation type="submission" date="2017-05" db="EMBL/GenBank/DDBJ databases">
        <authorList>
            <person name="Varghese N."/>
            <person name="Submissions S."/>
        </authorList>
    </citation>
    <scope>NUCLEOTIDE SEQUENCE [LARGE SCALE GENOMIC DNA]</scope>
    <source>
        <strain evidence="1 2">DSM 19036</strain>
    </source>
</reference>
<dbReference type="PANTHER" id="PTHR43464:SF23">
    <property type="entry name" value="JUVENILE HORMONE ACID O-METHYLTRANSFERASE"/>
    <property type="match status" value="1"/>
</dbReference>
<proteinExistence type="predicted"/>
<evidence type="ECO:0000313" key="2">
    <source>
        <dbReference type="Proteomes" id="UP000320300"/>
    </source>
</evidence>
<dbReference type="AlphaFoldDB" id="A0A521CXA3"/>
<dbReference type="GO" id="GO:0009312">
    <property type="term" value="P:oligosaccharide biosynthetic process"/>
    <property type="evidence" value="ECO:0007669"/>
    <property type="project" value="InterPro"/>
</dbReference>
<dbReference type="RefSeq" id="WP_142527978.1">
    <property type="nucleotide sequence ID" value="NZ_CBCSJO010000001.1"/>
</dbReference>
<organism evidence="1 2">
    <name type="scientific">Pedobacter westerhofensis</name>
    <dbReference type="NCBI Taxonomy" id="425512"/>
    <lineage>
        <taxon>Bacteria</taxon>
        <taxon>Pseudomonadati</taxon>
        <taxon>Bacteroidota</taxon>
        <taxon>Sphingobacteriia</taxon>
        <taxon>Sphingobacteriales</taxon>
        <taxon>Sphingobacteriaceae</taxon>
        <taxon>Pedobacter</taxon>
    </lineage>
</organism>
<sequence>MMEKENIDRAYFDAMYENSNDPWNFAGSAYEQDKYQHTLTALGGRHFANALEIGCSIGVLTEMLAPSCSFLLGVDISEKPIQIARERLKARNGIQFGVFTIPREYPEGKYDLIMLSEVAYYLSREDLELTKELIFDSLNPGGTLCLVNWRPQIEGCAFNGDEISRNFTGDPSYINTYQDIKDNYRIDVMQKP</sequence>
<dbReference type="Pfam" id="PF05401">
    <property type="entry name" value="NodS"/>
    <property type="match status" value="1"/>
</dbReference>
<dbReference type="SUPFAM" id="SSF53335">
    <property type="entry name" value="S-adenosyl-L-methionine-dependent methyltransferases"/>
    <property type="match status" value="1"/>
</dbReference>
<gene>
    <name evidence="1" type="ORF">SAMN06265348_104280</name>
</gene>
<dbReference type="EMBL" id="FXTN01000004">
    <property type="protein sequence ID" value="SMO64032.1"/>
    <property type="molecule type" value="Genomic_DNA"/>
</dbReference>